<feature type="transmembrane region" description="Helical" evidence="15">
    <location>
        <begin position="70"/>
        <end position="89"/>
    </location>
</feature>
<evidence type="ECO:0000256" key="16">
    <source>
        <dbReference type="RuleBase" id="RU003848"/>
    </source>
</evidence>
<dbReference type="EMBL" id="RZNJ01000003">
    <property type="protein sequence ID" value="RUT31161.1"/>
    <property type="molecule type" value="Genomic_DNA"/>
</dbReference>
<evidence type="ECO:0000313" key="19">
    <source>
        <dbReference type="Proteomes" id="UP000281547"/>
    </source>
</evidence>
<dbReference type="Pfam" id="PF00430">
    <property type="entry name" value="ATP-synt_B"/>
    <property type="match status" value="1"/>
</dbReference>
<evidence type="ECO:0000256" key="11">
    <source>
        <dbReference type="ARBA" id="ARBA00023310"/>
    </source>
</evidence>
<keyword evidence="9 15" id="KW-0406">Ion transport</keyword>
<accession>A0A433XAN5</accession>
<evidence type="ECO:0000256" key="1">
    <source>
        <dbReference type="ARBA" id="ARBA00004377"/>
    </source>
</evidence>
<proteinExistence type="inferred from homology"/>
<reference evidence="18 19" key="1">
    <citation type="journal article" date="2016" name="Int. J. Syst. Evol. Microbiol.">
        <title>Arsenicitalea aurantiaca gen. nov., sp. nov., a new member of the family Hyphomicrobiaceae, isolated from high-arsenic sediment.</title>
        <authorList>
            <person name="Mu Y."/>
            <person name="Zhou L."/>
            <person name="Zeng X.C."/>
            <person name="Liu L."/>
            <person name="Pan Y."/>
            <person name="Chen X."/>
            <person name="Wang J."/>
            <person name="Li S."/>
            <person name="Li W.J."/>
            <person name="Wang Y."/>
        </authorList>
    </citation>
    <scope>NUCLEOTIDE SEQUENCE [LARGE SCALE GENOMIC DNA]</scope>
    <source>
        <strain evidence="18 19">42-50</strain>
    </source>
</reference>
<evidence type="ECO:0000256" key="17">
    <source>
        <dbReference type="SAM" id="Coils"/>
    </source>
</evidence>
<evidence type="ECO:0000256" key="2">
    <source>
        <dbReference type="ARBA" id="ARBA00005513"/>
    </source>
</evidence>
<protein>
    <recommendedName>
        <fullName evidence="15">ATP synthase subunit b</fullName>
    </recommendedName>
    <alternativeName>
        <fullName evidence="15">ATP synthase F(0) sector subunit b</fullName>
    </alternativeName>
    <alternativeName>
        <fullName evidence="15">ATPase subunit I</fullName>
    </alternativeName>
    <alternativeName>
        <fullName evidence="15">F-type ATPase subunit b</fullName>
        <shortName evidence="15">F-ATPase subunit b</shortName>
    </alternativeName>
</protein>
<evidence type="ECO:0000256" key="5">
    <source>
        <dbReference type="ARBA" id="ARBA00022547"/>
    </source>
</evidence>
<sequence length="217" mass="23150">MDGQLLVLAQAETGNALGETAPTIEVEEVGEPNPLTADEQELHATTEADGDAHHSDVFPPFDATTFGDQLLWLAICFAFLYVVMSRMALPRIGGILEQRKARIEGDLAAADYSRKKTDAAIAAYEAALAEARAKAQAMAEETRTSIKADIDGKRAQVEQDLARKLEDAEARIAATKAQALANVDEIAADTVQALVGQLTGEVSQAEAREAVSQVSKE</sequence>
<comment type="similarity">
    <text evidence="2 15 16">Belongs to the ATPase B chain family.</text>
</comment>
<dbReference type="CDD" id="cd06503">
    <property type="entry name" value="ATP-synt_Fo_b"/>
    <property type="match status" value="1"/>
</dbReference>
<keyword evidence="11 15" id="KW-0066">ATP synthesis</keyword>
<comment type="subunit">
    <text evidence="14 15">F-type ATPases have 2 components, F(1) - the catalytic core - and F(0) - the membrane proton channel. F(1) has five subunits: alpha(3), beta(3), gamma(1), delta(1), epsilon(1). F(0) has three main subunits: a(1), b(2) and c(10-14). The alpha and beta chains form an alternating ring which encloses part of the gamma chain. F(1) is attached to F(0) by a central stalk formed by the gamma and epsilon chains, while a peripheral stalk is formed by the delta and b chains.</text>
</comment>
<evidence type="ECO:0000256" key="8">
    <source>
        <dbReference type="ARBA" id="ARBA00022989"/>
    </source>
</evidence>
<dbReference type="InterPro" id="IPR002146">
    <property type="entry name" value="ATP_synth_b/b'su_bac/chlpt"/>
</dbReference>
<evidence type="ECO:0000256" key="9">
    <source>
        <dbReference type="ARBA" id="ARBA00023065"/>
    </source>
</evidence>
<keyword evidence="18" id="KW-0378">Hydrolase</keyword>
<evidence type="ECO:0000256" key="13">
    <source>
        <dbReference type="ARBA" id="ARBA00025614"/>
    </source>
</evidence>
<keyword evidence="6 15" id="KW-0812">Transmembrane</keyword>
<comment type="function">
    <text evidence="12 15">F(1)F(0) ATP synthase produces ATP from ADP in the presence of a proton or sodium gradient. F-type ATPases consist of two structural domains, F(1) containing the extramembraneous catalytic core and F(0) containing the membrane proton channel, linked together by a central stalk and a peripheral stalk. During catalysis, ATP synthesis in the catalytic domain of F(1) is coupled via a rotary mechanism of the central stalk subunits to proton translocation.</text>
</comment>
<dbReference type="PANTHER" id="PTHR33445:SF1">
    <property type="entry name" value="ATP SYNTHASE SUBUNIT B"/>
    <property type="match status" value="1"/>
</dbReference>
<name>A0A433XAN5_9HYPH</name>
<dbReference type="OrthoDB" id="9805716at2"/>
<keyword evidence="19" id="KW-1185">Reference proteome</keyword>
<dbReference type="GO" id="GO:0046933">
    <property type="term" value="F:proton-transporting ATP synthase activity, rotational mechanism"/>
    <property type="evidence" value="ECO:0007669"/>
    <property type="project" value="UniProtKB-UniRule"/>
</dbReference>
<keyword evidence="5 15" id="KW-0138">CF(0)</keyword>
<dbReference type="GO" id="GO:0046961">
    <property type="term" value="F:proton-transporting ATPase activity, rotational mechanism"/>
    <property type="evidence" value="ECO:0007669"/>
    <property type="project" value="TreeGrafter"/>
</dbReference>
<keyword evidence="4 15" id="KW-1003">Cell membrane</keyword>
<dbReference type="InterPro" id="IPR050059">
    <property type="entry name" value="ATP_synthase_B_chain"/>
</dbReference>
<keyword evidence="17" id="KW-0175">Coiled coil</keyword>
<evidence type="ECO:0000256" key="3">
    <source>
        <dbReference type="ARBA" id="ARBA00022448"/>
    </source>
</evidence>
<dbReference type="GO" id="GO:0005886">
    <property type="term" value="C:plasma membrane"/>
    <property type="evidence" value="ECO:0007669"/>
    <property type="project" value="UniProtKB-SubCell"/>
</dbReference>
<dbReference type="NCBIfam" id="NF006612">
    <property type="entry name" value="PRK09174.1"/>
    <property type="match status" value="1"/>
</dbReference>
<comment type="function">
    <text evidence="13">Component of the F(0) channel, it forms part of the peripheral stalk, linking F(1) to F(0). The b'-subunit is a diverged and duplicated form of b found in plants and photosynthetic bacteria.</text>
</comment>
<organism evidence="18 19">
    <name type="scientific">Arsenicitalea aurantiaca</name>
    <dbReference type="NCBI Taxonomy" id="1783274"/>
    <lineage>
        <taxon>Bacteria</taxon>
        <taxon>Pseudomonadati</taxon>
        <taxon>Pseudomonadota</taxon>
        <taxon>Alphaproteobacteria</taxon>
        <taxon>Hyphomicrobiales</taxon>
        <taxon>Devosiaceae</taxon>
        <taxon>Arsenicitalea</taxon>
    </lineage>
</organism>
<evidence type="ECO:0000256" key="14">
    <source>
        <dbReference type="ARBA" id="ARBA00025830"/>
    </source>
</evidence>
<dbReference type="GO" id="GO:0045259">
    <property type="term" value="C:proton-transporting ATP synthase complex"/>
    <property type="evidence" value="ECO:0007669"/>
    <property type="project" value="UniProtKB-KW"/>
</dbReference>
<evidence type="ECO:0000256" key="15">
    <source>
        <dbReference type="HAMAP-Rule" id="MF_01398"/>
    </source>
</evidence>
<gene>
    <name evidence="15" type="primary">atpF</name>
    <name evidence="18" type="ORF">EMQ25_09840</name>
</gene>
<dbReference type="AlphaFoldDB" id="A0A433XAN5"/>
<dbReference type="GO" id="GO:0016787">
    <property type="term" value="F:hydrolase activity"/>
    <property type="evidence" value="ECO:0007669"/>
    <property type="project" value="UniProtKB-KW"/>
</dbReference>
<keyword evidence="7 15" id="KW-0375">Hydrogen ion transport</keyword>
<feature type="coiled-coil region" evidence="17">
    <location>
        <begin position="114"/>
        <end position="178"/>
    </location>
</feature>
<evidence type="ECO:0000256" key="7">
    <source>
        <dbReference type="ARBA" id="ARBA00022781"/>
    </source>
</evidence>
<evidence type="ECO:0000256" key="6">
    <source>
        <dbReference type="ARBA" id="ARBA00022692"/>
    </source>
</evidence>
<dbReference type="HAMAP" id="MF_01398">
    <property type="entry name" value="ATP_synth_b_bprime"/>
    <property type="match status" value="1"/>
</dbReference>
<evidence type="ECO:0000256" key="4">
    <source>
        <dbReference type="ARBA" id="ARBA00022475"/>
    </source>
</evidence>
<comment type="caution">
    <text evidence="18">The sequence shown here is derived from an EMBL/GenBank/DDBJ whole genome shotgun (WGS) entry which is preliminary data.</text>
</comment>
<keyword evidence="10 15" id="KW-0472">Membrane</keyword>
<evidence type="ECO:0000313" key="18">
    <source>
        <dbReference type="EMBL" id="RUT31161.1"/>
    </source>
</evidence>
<evidence type="ECO:0000256" key="12">
    <source>
        <dbReference type="ARBA" id="ARBA00025198"/>
    </source>
</evidence>
<keyword evidence="8 15" id="KW-1133">Transmembrane helix</keyword>
<comment type="subcellular location">
    <subcellularLocation>
        <location evidence="1">Cell inner membrane</location>
        <topology evidence="1">Single-pass membrane protein</topology>
    </subcellularLocation>
    <subcellularLocation>
        <location evidence="15">Cell membrane</location>
        <topology evidence="15">Single-pass membrane protein</topology>
    </subcellularLocation>
</comment>
<keyword evidence="3 15" id="KW-0813">Transport</keyword>
<evidence type="ECO:0000256" key="10">
    <source>
        <dbReference type="ARBA" id="ARBA00023136"/>
    </source>
</evidence>
<dbReference type="Proteomes" id="UP000281547">
    <property type="component" value="Unassembled WGS sequence"/>
</dbReference>
<dbReference type="PANTHER" id="PTHR33445">
    <property type="entry name" value="ATP SYNTHASE SUBUNIT B', CHLOROPLASTIC"/>
    <property type="match status" value="1"/>
</dbReference>